<dbReference type="AlphaFoldDB" id="A0A2P4UF23"/>
<accession>A0A2P4UF23</accession>
<dbReference type="PROSITE" id="PS50043">
    <property type="entry name" value="HTH_LUXR_2"/>
    <property type="match status" value="1"/>
</dbReference>
<protein>
    <submittedName>
        <fullName evidence="4">Putative HTH-type transcriptional regulator</fullName>
    </submittedName>
</protein>
<organism evidence="4 5">
    <name type="scientific">Actinomadura rubteroloni</name>
    <dbReference type="NCBI Taxonomy" id="1926885"/>
    <lineage>
        <taxon>Bacteria</taxon>
        <taxon>Bacillati</taxon>
        <taxon>Actinomycetota</taxon>
        <taxon>Actinomycetes</taxon>
        <taxon>Streptosporangiales</taxon>
        <taxon>Thermomonosporaceae</taxon>
        <taxon>Actinomadura</taxon>
    </lineage>
</organism>
<dbReference type="GO" id="GO:0005524">
    <property type="term" value="F:ATP binding"/>
    <property type="evidence" value="ECO:0007669"/>
    <property type="project" value="UniProtKB-KW"/>
</dbReference>
<dbReference type="SUPFAM" id="SSF52540">
    <property type="entry name" value="P-loop containing nucleoside triphosphate hydrolases"/>
    <property type="match status" value="1"/>
</dbReference>
<dbReference type="Gene3D" id="1.25.40.10">
    <property type="entry name" value="Tetratricopeptide repeat domain"/>
    <property type="match status" value="1"/>
</dbReference>
<evidence type="ECO:0000256" key="2">
    <source>
        <dbReference type="ARBA" id="ARBA00022840"/>
    </source>
</evidence>
<evidence type="ECO:0000313" key="5">
    <source>
        <dbReference type="Proteomes" id="UP000242367"/>
    </source>
</evidence>
<gene>
    <name evidence="4" type="ORF">BTM25_48130</name>
</gene>
<keyword evidence="5" id="KW-1185">Reference proteome</keyword>
<dbReference type="PROSITE" id="PS00622">
    <property type="entry name" value="HTH_LUXR_1"/>
    <property type="match status" value="1"/>
</dbReference>
<sequence>MSLPRPPDGDPALVGRTADLDLLRSFLSASAAEGRALVLSGEAGVGKTALLDRAAALADAAGVTVLRASGVEFETDLGFAGMNQLLLPLADRRGGLPAAQRDALNVALGLDAGPPPDRLLVFTAALRLLRDAGPLLVVVDDVQWLDRPSAAALGFVARRLAGARVGVLAAARTEAGGFFDASGLPRHEVAPLDEPSAAGLLRARFPRLSPGARRRVLGAAHGNPLALLELPAALDDRPGAPPAVLPLTGRLQAVFAARLAGLGPETRALLLLAALDGGGDPGLLQQAAGAADLAALAPAERARLVRVDGDARLRFRHPLIGSAVVAAATLAERRTAHGRLAAALAGDPERGAWHAAEAAAGPDERIAGRLERAALPALRRGDAGGAVAALVRAAELSPGVRDRARRLTRAAYVGANLGGRLREAAGLLSDARRADPEVAASLRATVAAAFLLLNGDGEIQLAHRLLTGAIETSAHDRADLFEALHMLLLVCVYGGRPELWPAFEDALKAAPRPLPPALELCGTLFADPVNATPASLRRLDAAIADLRDQTDPEDIIRVGLAGVFIDRVTACRDALARVVELGRSGNAPTPSINALIALALEAFLAGRWEQARALADEALGVCEEHGYHLLAWSARYQLGLLAAVRGDDAAATALTERILAWTAPRRILSAEAYCAHVHTLAALGRGDFQDAYRHAASVAPPGRLPAHAPQALWVCFDLVEAAVRTGRDAEARAHAAALDAAGVAALSPRLVLLASGASAMTAPEDRFGELFERVLAEPGAERWPFDHARVRLAYGERLRRTTTAGPRRARDQLAPALDVFERLGARPWADRARRELGATSFSRADGGLTAREEEVAALAAAGLTNRQIGEKLFLSPRTVGAHLYRIFPKLGVATRAALRDALADRPAPAPGSRDASW</sequence>
<feature type="domain" description="HTH luxR-type" evidence="3">
    <location>
        <begin position="841"/>
        <end position="906"/>
    </location>
</feature>
<dbReference type="InterPro" id="IPR041664">
    <property type="entry name" value="AAA_16"/>
</dbReference>
<dbReference type="InterPro" id="IPR036388">
    <property type="entry name" value="WH-like_DNA-bd_sf"/>
</dbReference>
<dbReference type="EMBL" id="MTBP01000003">
    <property type="protein sequence ID" value="POM23653.1"/>
    <property type="molecule type" value="Genomic_DNA"/>
</dbReference>
<proteinExistence type="predicted"/>
<dbReference type="SMART" id="SM00421">
    <property type="entry name" value="HTH_LUXR"/>
    <property type="match status" value="1"/>
</dbReference>
<dbReference type="Pfam" id="PF00196">
    <property type="entry name" value="GerE"/>
    <property type="match status" value="1"/>
</dbReference>
<dbReference type="GO" id="GO:0006355">
    <property type="term" value="P:regulation of DNA-templated transcription"/>
    <property type="evidence" value="ECO:0007669"/>
    <property type="project" value="InterPro"/>
</dbReference>
<comment type="caution">
    <text evidence="4">The sequence shown here is derived from an EMBL/GenBank/DDBJ whole genome shotgun (WGS) entry which is preliminary data.</text>
</comment>
<dbReference type="SUPFAM" id="SSF48452">
    <property type="entry name" value="TPR-like"/>
    <property type="match status" value="1"/>
</dbReference>
<dbReference type="GO" id="GO:0003677">
    <property type="term" value="F:DNA binding"/>
    <property type="evidence" value="ECO:0007669"/>
    <property type="project" value="InterPro"/>
</dbReference>
<dbReference type="InterPro" id="IPR011990">
    <property type="entry name" value="TPR-like_helical_dom_sf"/>
</dbReference>
<dbReference type="SUPFAM" id="SSF46894">
    <property type="entry name" value="C-terminal effector domain of the bipartite response regulators"/>
    <property type="match status" value="1"/>
</dbReference>
<dbReference type="Gene3D" id="1.10.10.10">
    <property type="entry name" value="Winged helix-like DNA-binding domain superfamily/Winged helix DNA-binding domain"/>
    <property type="match status" value="1"/>
</dbReference>
<dbReference type="CDD" id="cd06170">
    <property type="entry name" value="LuxR_C_like"/>
    <property type="match status" value="1"/>
</dbReference>
<name>A0A2P4UF23_9ACTN</name>
<dbReference type="Pfam" id="PF13191">
    <property type="entry name" value="AAA_16"/>
    <property type="match status" value="1"/>
</dbReference>
<dbReference type="RefSeq" id="WP_103565242.1">
    <property type="nucleotide sequence ID" value="NZ_MTBP01000003.1"/>
</dbReference>
<keyword evidence="2" id="KW-0067">ATP-binding</keyword>
<dbReference type="GO" id="GO:0004016">
    <property type="term" value="F:adenylate cyclase activity"/>
    <property type="evidence" value="ECO:0007669"/>
    <property type="project" value="TreeGrafter"/>
</dbReference>
<dbReference type="PANTHER" id="PTHR16305">
    <property type="entry name" value="TESTICULAR SOLUBLE ADENYLYL CYCLASE"/>
    <property type="match status" value="1"/>
</dbReference>
<dbReference type="InterPro" id="IPR027417">
    <property type="entry name" value="P-loop_NTPase"/>
</dbReference>
<reference evidence="4 5" key="1">
    <citation type="journal article" date="2017" name="Chemistry">
        <title>Isolation, Biosynthesis and Chemical Modifications of Rubterolones A-F: Rare Tropolone Alkaloids from Actinomadura sp. 5-2.</title>
        <authorList>
            <person name="Guo H."/>
            <person name="Benndorf R."/>
            <person name="Leichnitz D."/>
            <person name="Klassen J.L."/>
            <person name="Vollmers J."/>
            <person name="Gorls H."/>
            <person name="Steinacker M."/>
            <person name="Weigel C."/>
            <person name="Dahse H.M."/>
            <person name="Kaster A.K."/>
            <person name="de Beer Z.W."/>
            <person name="Poulsen M."/>
            <person name="Beemelmanns C."/>
        </authorList>
    </citation>
    <scope>NUCLEOTIDE SEQUENCE [LARGE SCALE GENOMIC DNA]</scope>
    <source>
        <strain evidence="4 5">5-2</strain>
    </source>
</reference>
<dbReference type="Proteomes" id="UP000242367">
    <property type="component" value="Unassembled WGS sequence"/>
</dbReference>
<dbReference type="PANTHER" id="PTHR16305:SF35">
    <property type="entry name" value="TRANSCRIPTIONAL ACTIVATOR DOMAIN"/>
    <property type="match status" value="1"/>
</dbReference>
<keyword evidence="1" id="KW-0547">Nucleotide-binding</keyword>
<evidence type="ECO:0000259" key="3">
    <source>
        <dbReference type="PROSITE" id="PS50043"/>
    </source>
</evidence>
<evidence type="ECO:0000256" key="1">
    <source>
        <dbReference type="ARBA" id="ARBA00022741"/>
    </source>
</evidence>
<dbReference type="InterPro" id="IPR000792">
    <property type="entry name" value="Tscrpt_reg_LuxR_C"/>
</dbReference>
<evidence type="ECO:0000313" key="4">
    <source>
        <dbReference type="EMBL" id="POM23653.1"/>
    </source>
</evidence>
<dbReference type="InterPro" id="IPR016032">
    <property type="entry name" value="Sig_transdc_resp-reg_C-effctor"/>
</dbReference>
<dbReference type="GO" id="GO:0005737">
    <property type="term" value="C:cytoplasm"/>
    <property type="evidence" value="ECO:0007669"/>
    <property type="project" value="TreeGrafter"/>
</dbReference>
<dbReference type="PRINTS" id="PR00038">
    <property type="entry name" value="HTHLUXR"/>
</dbReference>
<dbReference type="Gene3D" id="3.40.50.300">
    <property type="entry name" value="P-loop containing nucleotide triphosphate hydrolases"/>
    <property type="match status" value="1"/>
</dbReference>